<proteinExistence type="predicted"/>
<evidence type="ECO:0000256" key="4">
    <source>
        <dbReference type="ARBA" id="ARBA00022989"/>
    </source>
</evidence>
<feature type="transmembrane region" description="Helical" evidence="6">
    <location>
        <begin position="72"/>
        <end position="94"/>
    </location>
</feature>
<sequence length="208" mass="23033">MQYVPIILTVALVHLLAVISPGPDFILITRNSLMYSRRTGMYSALGLGLGILVHITYSFVGIGFVIAKSILLFNLIKFLGAGYLIYIGVMSLLSQSSKLELAGAEHRREISKTSAIRMGFLTNVTNPKATLFFLSLFTLVIDPSTPLFVKLIMGIEMTVVTSLWFMMVAFLVSHHFIKSRVNKIQHFSEKFIGVVLIGLGIKVALSHR</sequence>
<evidence type="ECO:0000256" key="1">
    <source>
        <dbReference type="ARBA" id="ARBA00004651"/>
    </source>
</evidence>
<dbReference type="EMBL" id="MFDD01000002">
    <property type="protein sequence ID" value="OGE41286.1"/>
    <property type="molecule type" value="Genomic_DNA"/>
</dbReference>
<evidence type="ECO:0000256" key="5">
    <source>
        <dbReference type="ARBA" id="ARBA00023136"/>
    </source>
</evidence>
<dbReference type="GO" id="GO:0005886">
    <property type="term" value="C:plasma membrane"/>
    <property type="evidence" value="ECO:0007669"/>
    <property type="project" value="UniProtKB-SubCell"/>
</dbReference>
<dbReference type="Proteomes" id="UP000177328">
    <property type="component" value="Unassembled WGS sequence"/>
</dbReference>
<accession>A0A1F5KK23</accession>
<evidence type="ECO:0000256" key="3">
    <source>
        <dbReference type="ARBA" id="ARBA00022692"/>
    </source>
</evidence>
<dbReference type="PIRSF" id="PIRSF006324">
    <property type="entry name" value="LeuE"/>
    <property type="match status" value="1"/>
</dbReference>
<feature type="transmembrane region" description="Helical" evidence="6">
    <location>
        <begin position="40"/>
        <end position="66"/>
    </location>
</feature>
<comment type="subcellular location">
    <subcellularLocation>
        <location evidence="1">Cell membrane</location>
        <topology evidence="1">Multi-pass membrane protein</topology>
    </subcellularLocation>
</comment>
<dbReference type="InterPro" id="IPR001123">
    <property type="entry name" value="LeuE-type"/>
</dbReference>
<evidence type="ECO:0000256" key="2">
    <source>
        <dbReference type="ARBA" id="ARBA00022475"/>
    </source>
</evidence>
<dbReference type="Pfam" id="PF01810">
    <property type="entry name" value="LysE"/>
    <property type="match status" value="1"/>
</dbReference>
<gene>
    <name evidence="7" type="ORF">A3D25_02055</name>
</gene>
<evidence type="ECO:0000256" key="6">
    <source>
        <dbReference type="SAM" id="Phobius"/>
    </source>
</evidence>
<comment type="caution">
    <text evidence="7">The sequence shown here is derived from an EMBL/GenBank/DDBJ whole genome shotgun (WGS) entry which is preliminary data.</text>
</comment>
<feature type="transmembrane region" description="Helical" evidence="6">
    <location>
        <begin position="6"/>
        <end position="28"/>
    </location>
</feature>
<dbReference type="AlphaFoldDB" id="A0A1F5KK23"/>
<evidence type="ECO:0000313" key="7">
    <source>
        <dbReference type="EMBL" id="OGE41286.1"/>
    </source>
</evidence>
<dbReference type="GO" id="GO:0015171">
    <property type="term" value="F:amino acid transmembrane transporter activity"/>
    <property type="evidence" value="ECO:0007669"/>
    <property type="project" value="TreeGrafter"/>
</dbReference>
<feature type="transmembrane region" description="Helical" evidence="6">
    <location>
        <begin position="147"/>
        <end position="171"/>
    </location>
</feature>
<keyword evidence="4 6" id="KW-1133">Transmembrane helix</keyword>
<dbReference type="PANTHER" id="PTHR30086">
    <property type="entry name" value="ARGININE EXPORTER PROTEIN ARGO"/>
    <property type="match status" value="1"/>
</dbReference>
<keyword evidence="5 6" id="KW-0472">Membrane</keyword>
<reference evidence="7 8" key="1">
    <citation type="journal article" date="2016" name="Nat. Commun.">
        <title>Thousands of microbial genomes shed light on interconnected biogeochemical processes in an aquifer system.</title>
        <authorList>
            <person name="Anantharaman K."/>
            <person name="Brown C.T."/>
            <person name="Hug L.A."/>
            <person name="Sharon I."/>
            <person name="Castelle C.J."/>
            <person name="Probst A.J."/>
            <person name="Thomas B.C."/>
            <person name="Singh A."/>
            <person name="Wilkins M.J."/>
            <person name="Karaoz U."/>
            <person name="Brodie E.L."/>
            <person name="Williams K.H."/>
            <person name="Hubbard S.S."/>
            <person name="Banfield J.F."/>
        </authorList>
    </citation>
    <scope>NUCLEOTIDE SEQUENCE [LARGE SCALE GENOMIC DNA]</scope>
</reference>
<evidence type="ECO:0000313" key="8">
    <source>
        <dbReference type="Proteomes" id="UP000177328"/>
    </source>
</evidence>
<name>A0A1F5KK23_9BACT</name>
<organism evidence="7 8">
    <name type="scientific">Candidatus Daviesbacteria bacterium RIFCSPHIGHO2_02_FULL_43_12</name>
    <dbReference type="NCBI Taxonomy" id="1797776"/>
    <lineage>
        <taxon>Bacteria</taxon>
        <taxon>Candidatus Daviesiibacteriota</taxon>
    </lineage>
</organism>
<protein>
    <submittedName>
        <fullName evidence="7">Amino acid transporter</fullName>
    </submittedName>
</protein>
<dbReference type="PANTHER" id="PTHR30086:SF21">
    <property type="entry name" value="TRANSPORT PROTEIN"/>
    <property type="match status" value="1"/>
</dbReference>
<keyword evidence="3 6" id="KW-0812">Transmembrane</keyword>
<keyword evidence="2" id="KW-1003">Cell membrane</keyword>